<gene>
    <name evidence="3" type="ORF">ATK36_5982</name>
</gene>
<dbReference type="Proteomes" id="UP000243542">
    <property type="component" value="Unassembled WGS sequence"/>
</dbReference>
<comment type="caution">
    <text evidence="3">The sequence shown here is derived from an EMBL/GenBank/DDBJ whole genome shotgun (WGS) entry which is preliminary data.</text>
</comment>
<dbReference type="SUPFAM" id="SSF52096">
    <property type="entry name" value="ClpP/crotonase"/>
    <property type="match status" value="1"/>
</dbReference>
<organism evidence="3 4">
    <name type="scientific">Amycolatopsis sulphurea</name>
    <dbReference type="NCBI Taxonomy" id="76022"/>
    <lineage>
        <taxon>Bacteria</taxon>
        <taxon>Bacillati</taxon>
        <taxon>Actinomycetota</taxon>
        <taxon>Actinomycetes</taxon>
        <taxon>Pseudonocardiales</taxon>
        <taxon>Pseudonocardiaceae</taxon>
        <taxon>Amycolatopsis</taxon>
    </lineage>
</organism>
<dbReference type="Pfam" id="PF00378">
    <property type="entry name" value="ECH_1"/>
    <property type="match status" value="1"/>
</dbReference>
<keyword evidence="4" id="KW-1185">Reference proteome</keyword>
<dbReference type="EMBL" id="PDJK01000002">
    <property type="protein sequence ID" value="PFG50735.1"/>
    <property type="molecule type" value="Genomic_DNA"/>
</dbReference>
<dbReference type="PROSITE" id="PS00166">
    <property type="entry name" value="ENOYL_COA_HYDRATASE"/>
    <property type="match status" value="1"/>
</dbReference>
<dbReference type="PANTHER" id="PTHR43459:SF1">
    <property type="entry name" value="EG:BACN32G11.4 PROTEIN"/>
    <property type="match status" value="1"/>
</dbReference>
<dbReference type="InterPro" id="IPR018376">
    <property type="entry name" value="Enoyl-CoA_hyd/isom_CS"/>
</dbReference>
<dbReference type="CDD" id="cd06558">
    <property type="entry name" value="crotonase-like"/>
    <property type="match status" value="1"/>
</dbReference>
<dbReference type="InterPro" id="IPR001753">
    <property type="entry name" value="Enoyl-CoA_hydra/iso"/>
</dbReference>
<reference evidence="3 4" key="1">
    <citation type="submission" date="2017-10" db="EMBL/GenBank/DDBJ databases">
        <title>Sequencing the genomes of 1000 actinobacteria strains.</title>
        <authorList>
            <person name="Klenk H.-P."/>
        </authorList>
    </citation>
    <scope>NUCLEOTIDE SEQUENCE [LARGE SCALE GENOMIC DNA]</scope>
    <source>
        <strain evidence="3 4">DSM 46092</strain>
    </source>
</reference>
<dbReference type="AlphaFoldDB" id="A0A2A9FJX8"/>
<comment type="similarity">
    <text evidence="1 2">Belongs to the enoyl-CoA hydratase/isomerase family.</text>
</comment>
<dbReference type="PANTHER" id="PTHR43459">
    <property type="entry name" value="ENOYL-COA HYDRATASE"/>
    <property type="match status" value="1"/>
</dbReference>
<evidence type="ECO:0000256" key="2">
    <source>
        <dbReference type="RuleBase" id="RU003707"/>
    </source>
</evidence>
<proteinExistence type="inferred from homology"/>
<protein>
    <submittedName>
        <fullName evidence="3">Short chain enoyl-CoA hydratase /enoyl-CoA hydratase</fullName>
    </submittedName>
</protein>
<evidence type="ECO:0000313" key="3">
    <source>
        <dbReference type="EMBL" id="PFG50735.1"/>
    </source>
</evidence>
<dbReference type="GO" id="GO:0003824">
    <property type="term" value="F:catalytic activity"/>
    <property type="evidence" value="ECO:0007669"/>
    <property type="project" value="InterPro"/>
</dbReference>
<dbReference type="InterPro" id="IPR014748">
    <property type="entry name" value="Enoyl-CoA_hydra_C"/>
</dbReference>
<dbReference type="RefSeq" id="WP_245915296.1">
    <property type="nucleotide sequence ID" value="NZ_JBIAKZ010000027.1"/>
</dbReference>
<evidence type="ECO:0000256" key="1">
    <source>
        <dbReference type="ARBA" id="ARBA00005254"/>
    </source>
</evidence>
<dbReference type="InterPro" id="IPR029045">
    <property type="entry name" value="ClpP/crotonase-like_dom_sf"/>
</dbReference>
<accession>A0A2A9FJX8</accession>
<name>A0A2A9FJX8_9PSEU</name>
<sequence>MPEVISLRTDAVLTITLDRPRSMNALTESCRRELLTALHGAADPAVRAVVLTGAGRAFCVGQDLSATDELVRADVTVRDTYNPLVRALKELDKPVIAAVNGPAVGAGTGLALACDLRLMAETAYFACSFSKVGLVPDTGLSHELVRSLGHARAYELAATGRTIGAAEAAQWGLVNRVVPLEALAKEAGDLAGQLSRGPGLALALTKRLFTAAAHAGGDTMLEREALSQGVAAATAEHTEGVAAFREKRAANHDRGPVTVPATVPLDAI</sequence>
<dbReference type="Gene3D" id="1.10.12.10">
    <property type="entry name" value="Lyase 2-enoyl-coa Hydratase, Chain A, domain 2"/>
    <property type="match status" value="1"/>
</dbReference>
<dbReference type="Gene3D" id="3.90.226.10">
    <property type="entry name" value="2-enoyl-CoA Hydratase, Chain A, domain 1"/>
    <property type="match status" value="1"/>
</dbReference>
<evidence type="ECO:0000313" key="4">
    <source>
        <dbReference type="Proteomes" id="UP000243542"/>
    </source>
</evidence>